<accession>A0A059KI03</accession>
<name>A0A059KI03_9BURK</name>
<evidence type="ECO:0000313" key="1">
    <source>
        <dbReference type="EMBL" id="KDB51051.1"/>
    </source>
</evidence>
<dbReference type="AlphaFoldDB" id="A0A059KI03"/>
<proteinExistence type="predicted"/>
<dbReference type="Proteomes" id="UP000026714">
    <property type="component" value="Unassembled WGS sequence"/>
</dbReference>
<reference evidence="1 2" key="1">
    <citation type="journal article" date="2014" name="FEMS Microbiol. Ecol.">
        <title>Sphaerotilus natans encrusted with nanoball-shaped Fe(III) oxide minerals formed by nitrate-reducing mixotrophic Fe(II) oxidation.</title>
        <authorList>
            <person name="Park S."/>
            <person name="Kim D.H."/>
            <person name="Lee J.H."/>
            <person name="Hur H.G."/>
        </authorList>
    </citation>
    <scope>NUCLEOTIDE SEQUENCE [LARGE SCALE GENOMIC DNA]</scope>
    <source>
        <strain evidence="1 2">DSM 6575</strain>
    </source>
</reference>
<keyword evidence="2" id="KW-1185">Reference proteome</keyword>
<comment type="caution">
    <text evidence="1">The sequence shown here is derived from an EMBL/GenBank/DDBJ whole genome shotgun (WGS) entry which is preliminary data.</text>
</comment>
<organism evidence="1 2">
    <name type="scientific">Sphaerotilus natans subsp. natans DSM 6575</name>
    <dbReference type="NCBI Taxonomy" id="1286631"/>
    <lineage>
        <taxon>Bacteria</taxon>
        <taxon>Pseudomonadati</taxon>
        <taxon>Pseudomonadota</taxon>
        <taxon>Betaproteobacteria</taxon>
        <taxon>Burkholderiales</taxon>
        <taxon>Sphaerotilaceae</taxon>
        <taxon>Sphaerotilus</taxon>
    </lineage>
</organism>
<gene>
    <name evidence="1" type="ORF">X805_33520</name>
</gene>
<evidence type="ECO:0000313" key="2">
    <source>
        <dbReference type="Proteomes" id="UP000026714"/>
    </source>
</evidence>
<protein>
    <submittedName>
        <fullName evidence="1">Uncharacterized protein</fullName>
    </submittedName>
</protein>
<sequence>MSTDREIGVRQLQAHLFTQVVHERCSWFVEGARAHPSRIDVRPPVSPSMLAIRRWLVPAGTDALESGTRSRWCLLFLVLS</sequence>
<dbReference type="EMBL" id="AZRA01000101">
    <property type="protein sequence ID" value="KDB51051.1"/>
    <property type="molecule type" value="Genomic_DNA"/>
</dbReference>